<dbReference type="Proteomes" id="UP001341840">
    <property type="component" value="Unassembled WGS sequence"/>
</dbReference>
<sequence>MRLECHHVFFLLLVALSAAATVESRNEPSALVGGWTPIVNLGDPHVLEIAKFAVTEYNKQSGTFLNLEKVIKGDTQVVAGTNYRLILSVSSGGSSGTSNYEAIVWEKPWQNFRSLTSFKPVHA</sequence>
<gene>
    <name evidence="5" type="ORF">PIB30_036275</name>
</gene>
<feature type="signal peptide" evidence="3">
    <location>
        <begin position="1"/>
        <end position="24"/>
    </location>
</feature>
<evidence type="ECO:0000313" key="5">
    <source>
        <dbReference type="EMBL" id="MED6219494.1"/>
    </source>
</evidence>
<dbReference type="PROSITE" id="PS00287">
    <property type="entry name" value="CYSTATIN"/>
    <property type="match status" value="1"/>
</dbReference>
<keyword evidence="3" id="KW-0732">Signal</keyword>
<evidence type="ECO:0000256" key="2">
    <source>
        <dbReference type="ARBA" id="ARBA00022704"/>
    </source>
</evidence>
<evidence type="ECO:0000256" key="1">
    <source>
        <dbReference type="ARBA" id="ARBA00022690"/>
    </source>
</evidence>
<dbReference type="PANTHER" id="PTHR47364:SF2">
    <property type="entry name" value="CYSTEINE PROTEINASE INHIBITOR 5"/>
    <property type="match status" value="1"/>
</dbReference>
<dbReference type="EMBL" id="JASCZI010272037">
    <property type="protein sequence ID" value="MED6219494.1"/>
    <property type="molecule type" value="Genomic_DNA"/>
</dbReference>
<dbReference type="InterPro" id="IPR000010">
    <property type="entry name" value="Cystatin_dom"/>
</dbReference>
<dbReference type="Pfam" id="PF16845">
    <property type="entry name" value="SQAPI"/>
    <property type="match status" value="1"/>
</dbReference>
<comment type="caution">
    <text evidence="5">The sequence shown here is derived from an EMBL/GenBank/DDBJ whole genome shotgun (WGS) entry which is preliminary data.</text>
</comment>
<evidence type="ECO:0000259" key="4">
    <source>
        <dbReference type="SMART" id="SM00043"/>
    </source>
</evidence>
<dbReference type="InterPro" id="IPR046350">
    <property type="entry name" value="Cystatin_sf"/>
</dbReference>
<name>A0ABU6ZC95_9FABA</name>
<keyword evidence="6" id="KW-1185">Reference proteome</keyword>
<dbReference type="SMART" id="SM00043">
    <property type="entry name" value="CY"/>
    <property type="match status" value="1"/>
</dbReference>
<dbReference type="CDD" id="cd00042">
    <property type="entry name" value="CY"/>
    <property type="match status" value="1"/>
</dbReference>
<dbReference type="Gene3D" id="3.10.450.10">
    <property type="match status" value="1"/>
</dbReference>
<dbReference type="InterPro" id="IPR018073">
    <property type="entry name" value="Prot_inh_cystat_CS"/>
</dbReference>
<feature type="chain" id="PRO_5046041094" description="Cystatin domain-containing protein" evidence="3">
    <location>
        <begin position="25"/>
        <end position="123"/>
    </location>
</feature>
<reference evidence="5 6" key="1">
    <citation type="journal article" date="2023" name="Plants (Basel)">
        <title>Bridging the Gap: Combining Genomics and Transcriptomics Approaches to Understand Stylosanthes scabra, an Orphan Legume from the Brazilian Caatinga.</title>
        <authorList>
            <person name="Ferreira-Neto J.R.C."/>
            <person name="da Silva M.D."/>
            <person name="Binneck E."/>
            <person name="de Melo N.F."/>
            <person name="da Silva R.H."/>
            <person name="de Melo A.L.T.M."/>
            <person name="Pandolfi V."/>
            <person name="Bustamante F.O."/>
            <person name="Brasileiro-Vidal A.C."/>
            <person name="Benko-Iseppon A.M."/>
        </authorList>
    </citation>
    <scope>NUCLEOTIDE SEQUENCE [LARGE SCALE GENOMIC DNA]</scope>
    <source>
        <tissue evidence="5">Leaves</tissue>
    </source>
</reference>
<keyword evidence="1" id="KW-0646">Protease inhibitor</keyword>
<organism evidence="5 6">
    <name type="scientific">Stylosanthes scabra</name>
    <dbReference type="NCBI Taxonomy" id="79078"/>
    <lineage>
        <taxon>Eukaryota</taxon>
        <taxon>Viridiplantae</taxon>
        <taxon>Streptophyta</taxon>
        <taxon>Embryophyta</taxon>
        <taxon>Tracheophyta</taxon>
        <taxon>Spermatophyta</taxon>
        <taxon>Magnoliopsida</taxon>
        <taxon>eudicotyledons</taxon>
        <taxon>Gunneridae</taxon>
        <taxon>Pentapetalae</taxon>
        <taxon>rosids</taxon>
        <taxon>fabids</taxon>
        <taxon>Fabales</taxon>
        <taxon>Fabaceae</taxon>
        <taxon>Papilionoideae</taxon>
        <taxon>50 kb inversion clade</taxon>
        <taxon>dalbergioids sensu lato</taxon>
        <taxon>Dalbergieae</taxon>
        <taxon>Pterocarpus clade</taxon>
        <taxon>Stylosanthes</taxon>
    </lineage>
</organism>
<dbReference type="SUPFAM" id="SSF54403">
    <property type="entry name" value="Cystatin/monellin"/>
    <property type="match status" value="1"/>
</dbReference>
<accession>A0ABU6ZC95</accession>
<evidence type="ECO:0000256" key="3">
    <source>
        <dbReference type="SAM" id="SignalP"/>
    </source>
</evidence>
<proteinExistence type="predicted"/>
<keyword evidence="2" id="KW-0789">Thiol protease inhibitor</keyword>
<evidence type="ECO:0000313" key="6">
    <source>
        <dbReference type="Proteomes" id="UP001341840"/>
    </source>
</evidence>
<dbReference type="PANTHER" id="PTHR47364">
    <property type="entry name" value="CYSTEINE PROTEINASE INHIBITOR 5"/>
    <property type="match status" value="1"/>
</dbReference>
<protein>
    <recommendedName>
        <fullName evidence="4">Cystatin domain-containing protein</fullName>
    </recommendedName>
</protein>
<feature type="domain" description="Cystatin" evidence="4">
    <location>
        <begin position="30"/>
        <end position="121"/>
    </location>
</feature>